<evidence type="ECO:0000313" key="1">
    <source>
        <dbReference type="EMBL" id="KAF4405264.1"/>
    </source>
</evidence>
<comment type="caution">
    <text evidence="1">The sequence shown here is derived from an EMBL/GenBank/DDBJ whole genome shotgun (WGS) entry which is preliminary data.</text>
</comment>
<proteinExistence type="predicted"/>
<dbReference type="InterPro" id="IPR026334">
    <property type="entry name" value="FxSxx-COOH"/>
</dbReference>
<name>A0ABQ7F8M5_9ACTN</name>
<evidence type="ECO:0000313" key="2">
    <source>
        <dbReference type="Proteomes" id="UP000621266"/>
    </source>
</evidence>
<reference evidence="1 2" key="1">
    <citation type="submission" date="2019-10" db="EMBL/GenBank/DDBJ databases">
        <title>Streptomyces tenebrisbrunneis sp.nov., an endogenous actinomycete isolated from of Lycium ruthenicum.</title>
        <authorList>
            <person name="Ma L."/>
        </authorList>
    </citation>
    <scope>NUCLEOTIDE SEQUENCE [LARGE SCALE GENOMIC DNA]</scope>
    <source>
        <strain evidence="1 2">TRM 66187</strain>
    </source>
</reference>
<dbReference type="NCBIfam" id="TIGR04268">
    <property type="entry name" value="FxSxx-COOH"/>
    <property type="match status" value="1"/>
</dbReference>
<dbReference type="RefSeq" id="WP_098750035.1">
    <property type="nucleotide sequence ID" value="NZ_WHPN01000424.1"/>
</dbReference>
<protein>
    <submittedName>
        <fullName evidence="1">FXSXX-COOH protein</fullName>
    </submittedName>
</protein>
<dbReference type="Proteomes" id="UP000621266">
    <property type="component" value="Unassembled WGS sequence"/>
</dbReference>
<accession>A0ABQ7F8M5</accession>
<organism evidence="1 2">
    <name type="scientific">Streptomyces lycii</name>
    <dbReference type="NCBI Taxonomy" id="2654337"/>
    <lineage>
        <taxon>Bacteria</taxon>
        <taxon>Bacillati</taxon>
        <taxon>Actinomycetota</taxon>
        <taxon>Actinomycetes</taxon>
        <taxon>Kitasatosporales</taxon>
        <taxon>Streptomycetaceae</taxon>
        <taxon>Streptomyces</taxon>
    </lineage>
</organism>
<keyword evidence="2" id="KW-1185">Reference proteome</keyword>
<gene>
    <name evidence="1" type="primary">fxsA</name>
    <name evidence="1" type="ORF">GCU69_31230</name>
</gene>
<dbReference type="EMBL" id="WHPN01000424">
    <property type="protein sequence ID" value="KAF4405264.1"/>
    <property type="molecule type" value="Genomic_DNA"/>
</dbReference>
<sequence>MTTEETRPGGTDAALPDLLDLDLSELRTVRHPVLEEVLAQLRDRTAEPTEALWNFNSSL</sequence>